<dbReference type="PRINTS" id="PR00039">
    <property type="entry name" value="HTHLYSR"/>
</dbReference>
<comment type="similarity">
    <text evidence="1">Belongs to the LysR transcriptional regulatory family.</text>
</comment>
<keyword evidence="4" id="KW-0010">Activator</keyword>
<proteinExistence type="inferred from homology"/>
<dbReference type="InterPro" id="IPR000847">
    <property type="entry name" value="LysR_HTH_N"/>
</dbReference>
<evidence type="ECO:0000313" key="8">
    <source>
        <dbReference type="Proteomes" id="UP001203284"/>
    </source>
</evidence>
<sequence>MLTLRQLRYLDALARTRHFGRAAEACAVTQPALSMQLRELEADLGVPLIERGRDGVRLTTAGRDVVERGRAILLAVADLHSSAAAHGRVLDGRFRLGIIPSIAPFLLPRLLPLARRRYGALELVLRESQTDVLMNELTDGELDAVIMSLPADHADCASVRLFSDAFLLAVPADAPLADGPARPEQLERDDLLLLEDGHCLRDQALKVCAHLDPRQLRSYGATSLTTIVQLVANGQGVTLLPELFLDAEGAVDPRVRVLRFAEPEPRREVGLVWRRAAPRSADIAALADLVRDCRSEA</sequence>
<evidence type="ECO:0000256" key="3">
    <source>
        <dbReference type="ARBA" id="ARBA00023125"/>
    </source>
</evidence>
<dbReference type="InterPro" id="IPR005119">
    <property type="entry name" value="LysR_subst-bd"/>
</dbReference>
<dbReference type="RefSeq" id="WP_247025722.1">
    <property type="nucleotide sequence ID" value="NZ_JALKCH010000001.1"/>
</dbReference>
<evidence type="ECO:0000256" key="1">
    <source>
        <dbReference type="ARBA" id="ARBA00009437"/>
    </source>
</evidence>
<protein>
    <submittedName>
        <fullName evidence="7">Hydrogen peroxide-inducible genes activator</fullName>
    </submittedName>
</protein>
<name>A0ABT0D661_9HYPH</name>
<accession>A0ABT0D661</accession>
<dbReference type="PANTHER" id="PTHR30346:SF26">
    <property type="entry name" value="HYDROGEN PEROXIDE-INDUCIBLE GENES ACTIVATOR"/>
    <property type="match status" value="1"/>
</dbReference>
<dbReference type="SUPFAM" id="SSF46785">
    <property type="entry name" value="Winged helix' DNA-binding domain"/>
    <property type="match status" value="1"/>
</dbReference>
<evidence type="ECO:0000256" key="2">
    <source>
        <dbReference type="ARBA" id="ARBA00023015"/>
    </source>
</evidence>
<dbReference type="PANTHER" id="PTHR30346">
    <property type="entry name" value="TRANSCRIPTIONAL DUAL REGULATOR HCAR-RELATED"/>
    <property type="match status" value="1"/>
</dbReference>
<evidence type="ECO:0000259" key="6">
    <source>
        <dbReference type="PROSITE" id="PS50931"/>
    </source>
</evidence>
<dbReference type="CDD" id="cd08411">
    <property type="entry name" value="PBP2_OxyR"/>
    <property type="match status" value="1"/>
</dbReference>
<keyword evidence="5" id="KW-0804">Transcription</keyword>
<comment type="caution">
    <text evidence="7">The sequence shown here is derived from an EMBL/GenBank/DDBJ whole genome shotgun (WGS) entry which is preliminary data.</text>
</comment>
<keyword evidence="3" id="KW-0238">DNA-binding</keyword>
<dbReference type="PROSITE" id="PS50931">
    <property type="entry name" value="HTH_LYSR"/>
    <property type="match status" value="1"/>
</dbReference>
<dbReference type="SUPFAM" id="SSF53850">
    <property type="entry name" value="Periplasmic binding protein-like II"/>
    <property type="match status" value="1"/>
</dbReference>
<dbReference type="Pfam" id="PF03466">
    <property type="entry name" value="LysR_substrate"/>
    <property type="match status" value="1"/>
</dbReference>
<dbReference type="Gene3D" id="3.40.190.10">
    <property type="entry name" value="Periplasmic binding protein-like II"/>
    <property type="match status" value="2"/>
</dbReference>
<dbReference type="InterPro" id="IPR036388">
    <property type="entry name" value="WH-like_DNA-bd_sf"/>
</dbReference>
<organism evidence="7 8">
    <name type="scientific">Ancylobacter crimeensis</name>
    <dbReference type="NCBI Taxonomy" id="2579147"/>
    <lineage>
        <taxon>Bacteria</taxon>
        <taxon>Pseudomonadati</taxon>
        <taxon>Pseudomonadota</taxon>
        <taxon>Alphaproteobacteria</taxon>
        <taxon>Hyphomicrobiales</taxon>
        <taxon>Xanthobacteraceae</taxon>
        <taxon>Ancylobacter</taxon>
    </lineage>
</organism>
<gene>
    <name evidence="7" type="ORF">MWN34_00760</name>
</gene>
<keyword evidence="8" id="KW-1185">Reference proteome</keyword>
<dbReference type="Pfam" id="PF00126">
    <property type="entry name" value="HTH_1"/>
    <property type="match status" value="1"/>
</dbReference>
<dbReference type="InterPro" id="IPR036390">
    <property type="entry name" value="WH_DNA-bd_sf"/>
</dbReference>
<dbReference type="Proteomes" id="UP001203284">
    <property type="component" value="Unassembled WGS sequence"/>
</dbReference>
<dbReference type="Gene3D" id="1.10.10.10">
    <property type="entry name" value="Winged helix-like DNA-binding domain superfamily/Winged helix DNA-binding domain"/>
    <property type="match status" value="1"/>
</dbReference>
<evidence type="ECO:0000256" key="4">
    <source>
        <dbReference type="ARBA" id="ARBA00023159"/>
    </source>
</evidence>
<feature type="domain" description="HTH lysR-type" evidence="6">
    <location>
        <begin position="2"/>
        <end position="59"/>
    </location>
</feature>
<keyword evidence="2" id="KW-0805">Transcription regulation</keyword>
<evidence type="ECO:0000256" key="5">
    <source>
        <dbReference type="ARBA" id="ARBA00023163"/>
    </source>
</evidence>
<evidence type="ECO:0000313" key="7">
    <source>
        <dbReference type="EMBL" id="MCK0195436.1"/>
    </source>
</evidence>
<dbReference type="EMBL" id="JALKCH010000001">
    <property type="protein sequence ID" value="MCK0195436.1"/>
    <property type="molecule type" value="Genomic_DNA"/>
</dbReference>
<reference evidence="7 8" key="1">
    <citation type="submission" date="2022-04" db="EMBL/GenBank/DDBJ databases">
        <authorList>
            <person name="Grouzdev D.S."/>
            <person name="Pantiukh K.S."/>
            <person name="Krutkina M.S."/>
        </authorList>
    </citation>
    <scope>NUCLEOTIDE SEQUENCE [LARGE SCALE GENOMIC DNA]</scope>
    <source>
        <strain evidence="7 8">6x-1</strain>
    </source>
</reference>